<evidence type="ECO:0000313" key="3">
    <source>
        <dbReference type="EMBL" id="KAA8818041.1"/>
    </source>
</evidence>
<proteinExistence type="predicted"/>
<protein>
    <submittedName>
        <fullName evidence="4">MerR family transcriptional regulator</fullName>
    </submittedName>
</protein>
<dbReference type="SMART" id="SM00422">
    <property type="entry name" value="HTH_MERR"/>
    <property type="match status" value="1"/>
</dbReference>
<sequence>MARIAQQIRKAYALCAHMLTEGRAELDDLDDMGFDVNLPVFTVSQAAQAAGVHPQTLRQYDRVGLVKPQRTGGGARRYSLRDLDRLVQAQHLSQDESINIAGITRILELQEENRQLRRQVRRLRRPAGSSIFAADADGDIVEVQRSRRARMWRHEIHAHAREITAGPASQEESLLLPPALPAHAVAQTTMVVWQPEL</sequence>
<keyword evidence="6" id="KW-1185">Reference proteome</keyword>
<dbReference type="InterPro" id="IPR000551">
    <property type="entry name" value="MerR-type_HTH_dom"/>
</dbReference>
<dbReference type="GO" id="GO:0003677">
    <property type="term" value="F:DNA binding"/>
    <property type="evidence" value="ECO:0007669"/>
    <property type="project" value="UniProtKB-KW"/>
</dbReference>
<evidence type="ECO:0000256" key="1">
    <source>
        <dbReference type="ARBA" id="ARBA00023125"/>
    </source>
</evidence>
<dbReference type="InterPro" id="IPR009061">
    <property type="entry name" value="DNA-bd_dom_put_sf"/>
</dbReference>
<dbReference type="PROSITE" id="PS00552">
    <property type="entry name" value="HTH_MERR_1"/>
    <property type="match status" value="1"/>
</dbReference>
<dbReference type="RefSeq" id="WP_150354571.1">
    <property type="nucleotide sequence ID" value="NZ_RZNZ01000017.1"/>
</dbReference>
<dbReference type="PANTHER" id="PTHR30204:SF58">
    <property type="entry name" value="HTH-TYPE TRANSCRIPTIONAL REGULATOR YFMP"/>
    <property type="match status" value="1"/>
</dbReference>
<dbReference type="Proteomes" id="UP000374630">
    <property type="component" value="Unassembled WGS sequence"/>
</dbReference>
<dbReference type="Pfam" id="PF13411">
    <property type="entry name" value="MerR_1"/>
    <property type="match status" value="1"/>
</dbReference>
<evidence type="ECO:0000313" key="4">
    <source>
        <dbReference type="EMBL" id="KAA8822307.1"/>
    </source>
</evidence>
<dbReference type="GO" id="GO:0003700">
    <property type="term" value="F:DNA-binding transcription factor activity"/>
    <property type="evidence" value="ECO:0007669"/>
    <property type="project" value="InterPro"/>
</dbReference>
<dbReference type="Gene3D" id="1.10.1660.10">
    <property type="match status" value="1"/>
</dbReference>
<dbReference type="CDD" id="cd04766">
    <property type="entry name" value="HTH_HspR"/>
    <property type="match status" value="1"/>
</dbReference>
<dbReference type="AlphaFoldDB" id="A0A5J5DSX0"/>
<gene>
    <name evidence="4" type="ORF">EM848_08850</name>
    <name evidence="3" type="ORF">EMO90_10605</name>
</gene>
<keyword evidence="1" id="KW-0238">DNA-binding</keyword>
<dbReference type="NCBIfam" id="NF047375">
    <property type="entry name" value="HeatShock_HspR"/>
    <property type="match status" value="1"/>
</dbReference>
<comment type="caution">
    <text evidence="4">The sequence shown here is derived from an EMBL/GenBank/DDBJ whole genome shotgun (WGS) entry which is preliminary data.</text>
</comment>
<name>A0A5J5DSX0_9BIFI</name>
<dbReference type="OrthoDB" id="5345718at2"/>
<evidence type="ECO:0000313" key="5">
    <source>
        <dbReference type="Proteomes" id="UP000345527"/>
    </source>
</evidence>
<feature type="domain" description="HTH merR-type" evidence="2">
    <location>
        <begin position="40"/>
        <end position="109"/>
    </location>
</feature>
<dbReference type="InterPro" id="IPR047057">
    <property type="entry name" value="MerR_fam"/>
</dbReference>
<dbReference type="EMBL" id="RZOA01000018">
    <property type="protein sequence ID" value="KAA8822307.1"/>
    <property type="molecule type" value="Genomic_DNA"/>
</dbReference>
<organism evidence="4 5">
    <name type="scientific">Bifidobacterium vespertilionis</name>
    <dbReference type="NCBI Taxonomy" id="2562524"/>
    <lineage>
        <taxon>Bacteria</taxon>
        <taxon>Bacillati</taxon>
        <taxon>Actinomycetota</taxon>
        <taxon>Actinomycetes</taxon>
        <taxon>Bifidobacteriales</taxon>
        <taxon>Bifidobacteriaceae</taxon>
        <taxon>Bifidobacterium</taxon>
    </lineage>
</organism>
<reference evidence="5 6" key="1">
    <citation type="journal article" date="2019" name="Syst. Appl. Microbiol.">
        <title>Characterization of Bifidobacterium species in feaces of the Egyptian fruit bat: Description of B. vespertilionis sp. nov. and B. rousetti sp. nov.</title>
        <authorList>
            <person name="Modesto M."/>
            <person name="Satti M."/>
            <person name="Watanabe K."/>
            <person name="Puglisi E."/>
            <person name="Morelli L."/>
            <person name="Huang C.-H."/>
            <person name="Liou J.-S."/>
            <person name="Miyashita M."/>
            <person name="Tamura T."/>
            <person name="Saito S."/>
            <person name="Mori K."/>
            <person name="Huang L."/>
            <person name="Sciavilla P."/>
            <person name="Sandri C."/>
            <person name="Spiezio C."/>
            <person name="Vitali F."/>
            <person name="Cavalieri D."/>
            <person name="Perpetuini G."/>
            <person name="Tofalo R."/>
            <person name="Bonetti A."/>
            <person name="Arita M."/>
            <person name="Mattarelli P."/>
        </authorList>
    </citation>
    <scope>NUCLEOTIDE SEQUENCE [LARGE SCALE GENOMIC DNA]</scope>
    <source>
        <strain evidence="3 6">RST16</strain>
        <strain evidence="4 5">RST8</strain>
    </source>
</reference>
<dbReference type="SUPFAM" id="SSF46955">
    <property type="entry name" value="Putative DNA-binding domain"/>
    <property type="match status" value="1"/>
</dbReference>
<dbReference type="PROSITE" id="PS50937">
    <property type="entry name" value="HTH_MERR_2"/>
    <property type="match status" value="1"/>
</dbReference>
<accession>A0A5J5DSX0</accession>
<evidence type="ECO:0000313" key="6">
    <source>
        <dbReference type="Proteomes" id="UP000374630"/>
    </source>
</evidence>
<dbReference type="EMBL" id="RZNZ01000017">
    <property type="protein sequence ID" value="KAA8818041.1"/>
    <property type="molecule type" value="Genomic_DNA"/>
</dbReference>
<evidence type="ECO:0000259" key="2">
    <source>
        <dbReference type="PROSITE" id="PS50937"/>
    </source>
</evidence>
<dbReference type="Proteomes" id="UP000345527">
    <property type="component" value="Unassembled WGS sequence"/>
</dbReference>
<dbReference type="PANTHER" id="PTHR30204">
    <property type="entry name" value="REDOX-CYCLING DRUG-SENSING TRANSCRIPTIONAL ACTIVATOR SOXR"/>
    <property type="match status" value="1"/>
</dbReference>